<feature type="domain" description="Metallo-beta-lactamase" evidence="5">
    <location>
        <begin position="32"/>
        <end position="264"/>
    </location>
</feature>
<dbReference type="SMART" id="SM00849">
    <property type="entry name" value="Lactamase_B"/>
    <property type="match status" value="1"/>
</dbReference>
<dbReference type="InterPro" id="IPR001279">
    <property type="entry name" value="Metallo-B-lactamas"/>
</dbReference>
<dbReference type="RefSeq" id="WP_190431292.1">
    <property type="nucleotide sequence ID" value="NZ_JAMPKM010000001.1"/>
</dbReference>
<dbReference type="PANTHER" id="PTHR42978:SF3">
    <property type="entry name" value="BLR3078 PROTEIN"/>
    <property type="match status" value="1"/>
</dbReference>
<gene>
    <name evidence="6" type="ORF">NC998_01430</name>
</gene>
<accession>A0ABV0J3C5</accession>
<dbReference type="Pfam" id="PF00753">
    <property type="entry name" value="Lactamase_B"/>
    <property type="match status" value="1"/>
</dbReference>
<dbReference type="CDD" id="cd07742">
    <property type="entry name" value="metallo-hydrolase-like_MBL-fold"/>
    <property type="match status" value="1"/>
</dbReference>
<evidence type="ECO:0000256" key="2">
    <source>
        <dbReference type="ARBA" id="ARBA00022723"/>
    </source>
</evidence>
<comment type="caution">
    <text evidence="6">The sequence shown here is derived from an EMBL/GenBank/DDBJ whole genome shotgun (WGS) entry which is preliminary data.</text>
</comment>
<organism evidence="6 7">
    <name type="scientific">Trichocoleus desertorum GB2-A4</name>
    <dbReference type="NCBI Taxonomy" id="2933944"/>
    <lineage>
        <taxon>Bacteria</taxon>
        <taxon>Bacillati</taxon>
        <taxon>Cyanobacteriota</taxon>
        <taxon>Cyanophyceae</taxon>
        <taxon>Leptolyngbyales</taxon>
        <taxon>Trichocoleusaceae</taxon>
        <taxon>Trichocoleus</taxon>
    </lineage>
</organism>
<evidence type="ECO:0000259" key="5">
    <source>
        <dbReference type="SMART" id="SM00849"/>
    </source>
</evidence>
<dbReference type="SUPFAM" id="SSF56281">
    <property type="entry name" value="Metallo-hydrolase/oxidoreductase"/>
    <property type="match status" value="1"/>
</dbReference>
<evidence type="ECO:0000313" key="7">
    <source>
        <dbReference type="Proteomes" id="UP001464891"/>
    </source>
</evidence>
<keyword evidence="3" id="KW-0378">Hydrolase</keyword>
<evidence type="ECO:0000313" key="6">
    <source>
        <dbReference type="EMBL" id="MEP0815753.1"/>
    </source>
</evidence>
<dbReference type="InterPro" id="IPR036866">
    <property type="entry name" value="RibonucZ/Hydroxyglut_hydro"/>
</dbReference>
<dbReference type="InterPro" id="IPR051013">
    <property type="entry name" value="MBL_superfamily_lactonases"/>
</dbReference>
<protein>
    <submittedName>
        <fullName evidence="6">MBL fold metallo-hydrolase</fullName>
    </submittedName>
</protein>
<evidence type="ECO:0000256" key="1">
    <source>
        <dbReference type="ARBA" id="ARBA00007749"/>
    </source>
</evidence>
<evidence type="ECO:0000256" key="4">
    <source>
        <dbReference type="ARBA" id="ARBA00022833"/>
    </source>
</evidence>
<keyword evidence="7" id="KW-1185">Reference proteome</keyword>
<dbReference type="Proteomes" id="UP001464891">
    <property type="component" value="Unassembled WGS sequence"/>
</dbReference>
<dbReference type="Gene3D" id="3.60.15.10">
    <property type="entry name" value="Ribonuclease Z/Hydroxyacylglutathione hydrolase-like"/>
    <property type="match status" value="1"/>
</dbReference>
<comment type="similarity">
    <text evidence="1">Belongs to the metallo-beta-lactamase superfamily.</text>
</comment>
<evidence type="ECO:0000256" key="3">
    <source>
        <dbReference type="ARBA" id="ARBA00022801"/>
    </source>
</evidence>
<dbReference type="EMBL" id="JAMPKM010000001">
    <property type="protein sequence ID" value="MEP0815753.1"/>
    <property type="molecule type" value="Genomic_DNA"/>
</dbReference>
<name>A0ABV0J3C5_9CYAN</name>
<sequence length="277" mass="31346">MKIHHLNCATQCILGGRLVGGKGGLFHRVPIVSHCLLIETEAGLVLVDTGLGLQDIAQPQQRLSSGFLFLACPQLIPEETAVHQVEQLGFSRHDVRHIILTHLDLDHAGGIADFPQAKVHLLDAEYCAATQPKTRRDRYRYRPLQWQHEPDWVRYQIQGDRWFGFECIQQLTGLPPEILLVPLLGHTHGHTGVAIQTPTGWLLHAGDAYYFHQEMHPTHPHCPFGLAVVQRVGAVDNPTRLHNQERLRQLKQQQAGTVEIICAHDPMELRGRRKDER</sequence>
<keyword evidence="2" id="KW-0479">Metal-binding</keyword>
<proteinExistence type="inferred from homology"/>
<reference evidence="6 7" key="1">
    <citation type="submission" date="2022-04" db="EMBL/GenBank/DDBJ databases">
        <title>Positive selection, recombination, and allopatry shape intraspecific diversity of widespread and dominant cyanobacteria.</title>
        <authorList>
            <person name="Wei J."/>
            <person name="Shu W."/>
            <person name="Hu C."/>
        </authorList>
    </citation>
    <scope>NUCLEOTIDE SEQUENCE [LARGE SCALE GENOMIC DNA]</scope>
    <source>
        <strain evidence="6 7">GB2-A4</strain>
    </source>
</reference>
<dbReference type="PANTHER" id="PTHR42978">
    <property type="entry name" value="QUORUM-QUENCHING LACTONASE YTNP-RELATED-RELATED"/>
    <property type="match status" value="1"/>
</dbReference>
<keyword evidence="4" id="KW-0862">Zinc</keyword>